<gene>
    <name evidence="2" type="ORF">SAMN05421640_0758</name>
</gene>
<dbReference type="OrthoDB" id="9810918at2"/>
<keyword evidence="1" id="KW-1133">Transmembrane helix</keyword>
<accession>A0A239FNU3</accession>
<evidence type="ECO:0000256" key="1">
    <source>
        <dbReference type="SAM" id="Phobius"/>
    </source>
</evidence>
<proteinExistence type="predicted"/>
<name>A0A239FNU3_EKHLU</name>
<dbReference type="Proteomes" id="UP000198393">
    <property type="component" value="Unassembled WGS sequence"/>
</dbReference>
<keyword evidence="1" id="KW-0472">Membrane</keyword>
<sequence>MNNDFYLDFLAKWQQIVYILVFVVLAVGVLNYIIYKISFMSKNTYKEKFDLASEKETKKLLTGHIFVAIALFLFCNTLEYETMKLDGIWFFIRLFVSMCIGVLYGYIAQLILKFYYPGILEKKLKKLRYTPRVNPENGNKMKLLSESEEDAYLDEGMQAEENVFSVDYDVWIDEATGYTKIEKYKGHLSALECDRCGFQTLRLEKEEIIKEASDTEDGELLKEFKCSYCNRIKRKNVVLSHKIKDASSGQLIDDPLTHDARISVVRIEIHGSKGEVREYDFQTLDQAKNFLNEFDFEKLQDESI</sequence>
<feature type="transmembrane region" description="Helical" evidence="1">
    <location>
        <begin position="90"/>
        <end position="116"/>
    </location>
</feature>
<feature type="transmembrane region" description="Helical" evidence="1">
    <location>
        <begin position="16"/>
        <end position="39"/>
    </location>
</feature>
<dbReference type="AlphaFoldDB" id="A0A239FNU3"/>
<feature type="transmembrane region" description="Helical" evidence="1">
    <location>
        <begin position="60"/>
        <end position="78"/>
    </location>
</feature>
<dbReference type="RefSeq" id="WP_089355505.1">
    <property type="nucleotide sequence ID" value="NZ_FZPD01000001.1"/>
</dbReference>
<evidence type="ECO:0000313" key="2">
    <source>
        <dbReference type="EMBL" id="SNS58298.1"/>
    </source>
</evidence>
<organism evidence="2 3">
    <name type="scientific">Ekhidna lutea</name>
    <dbReference type="NCBI Taxonomy" id="447679"/>
    <lineage>
        <taxon>Bacteria</taxon>
        <taxon>Pseudomonadati</taxon>
        <taxon>Bacteroidota</taxon>
        <taxon>Cytophagia</taxon>
        <taxon>Cytophagales</taxon>
        <taxon>Reichenbachiellaceae</taxon>
        <taxon>Ekhidna</taxon>
    </lineage>
</organism>
<protein>
    <submittedName>
        <fullName evidence="2">Uncharacterized protein</fullName>
    </submittedName>
</protein>
<keyword evidence="3" id="KW-1185">Reference proteome</keyword>
<evidence type="ECO:0000313" key="3">
    <source>
        <dbReference type="Proteomes" id="UP000198393"/>
    </source>
</evidence>
<reference evidence="2 3" key="1">
    <citation type="submission" date="2017-06" db="EMBL/GenBank/DDBJ databases">
        <authorList>
            <person name="Kim H.J."/>
            <person name="Triplett B.A."/>
        </authorList>
    </citation>
    <scope>NUCLEOTIDE SEQUENCE [LARGE SCALE GENOMIC DNA]</scope>
    <source>
        <strain evidence="2 3">DSM 19307</strain>
    </source>
</reference>
<keyword evidence="1" id="KW-0812">Transmembrane</keyword>
<dbReference type="EMBL" id="FZPD01000001">
    <property type="protein sequence ID" value="SNS58298.1"/>
    <property type="molecule type" value="Genomic_DNA"/>
</dbReference>